<name>A0A0J7NUN3_LASNI</name>
<dbReference type="PaxDb" id="67767-A0A0J7NUN3"/>
<gene>
    <name evidence="1" type="ORF">RF55_3660</name>
</gene>
<sequence length="195" mass="22082">MIDRVLVCFNACMREGVFPGAWKRAKLALIPKGVAQDEGLPKIRPICLLDEIGKIFEYIIAERIKLWMKENPKARLSKSQYGFMEVIKRIKDLGLKVSVPNPEVIVFHGRVKPDKVVKIIVDGESISAKKTMKYLGVVLDSRLSFKEHFAYTEEKATKVVRALGRLMPNLKGPREAKRRLFANVIMSILTYGAPV</sequence>
<evidence type="ECO:0000313" key="1">
    <source>
        <dbReference type="EMBL" id="KMQ96080.1"/>
    </source>
</evidence>
<evidence type="ECO:0000313" key="2">
    <source>
        <dbReference type="Proteomes" id="UP000036403"/>
    </source>
</evidence>
<keyword evidence="1" id="KW-0548">Nucleotidyltransferase</keyword>
<dbReference type="PANTHER" id="PTHR19446">
    <property type="entry name" value="REVERSE TRANSCRIPTASES"/>
    <property type="match status" value="1"/>
</dbReference>
<proteinExistence type="predicted"/>
<dbReference type="EMBL" id="LBMM01001564">
    <property type="protein sequence ID" value="KMQ96080.1"/>
    <property type="molecule type" value="Genomic_DNA"/>
</dbReference>
<keyword evidence="1" id="KW-0695">RNA-directed DNA polymerase</keyword>
<dbReference type="AlphaFoldDB" id="A0A0J7NUN3"/>
<reference evidence="1 2" key="1">
    <citation type="submission" date="2015-04" db="EMBL/GenBank/DDBJ databases">
        <title>Lasius niger genome sequencing.</title>
        <authorList>
            <person name="Konorov E.A."/>
            <person name="Nikitin M.A."/>
            <person name="Kirill M.V."/>
            <person name="Chang P."/>
        </authorList>
    </citation>
    <scope>NUCLEOTIDE SEQUENCE [LARGE SCALE GENOMIC DNA]</scope>
    <source>
        <tissue evidence="1">Whole</tissue>
    </source>
</reference>
<organism evidence="1 2">
    <name type="scientific">Lasius niger</name>
    <name type="common">Black garden ant</name>
    <dbReference type="NCBI Taxonomy" id="67767"/>
    <lineage>
        <taxon>Eukaryota</taxon>
        <taxon>Metazoa</taxon>
        <taxon>Ecdysozoa</taxon>
        <taxon>Arthropoda</taxon>
        <taxon>Hexapoda</taxon>
        <taxon>Insecta</taxon>
        <taxon>Pterygota</taxon>
        <taxon>Neoptera</taxon>
        <taxon>Endopterygota</taxon>
        <taxon>Hymenoptera</taxon>
        <taxon>Apocrita</taxon>
        <taxon>Aculeata</taxon>
        <taxon>Formicoidea</taxon>
        <taxon>Formicidae</taxon>
        <taxon>Formicinae</taxon>
        <taxon>Lasius</taxon>
        <taxon>Lasius</taxon>
    </lineage>
</organism>
<accession>A0A0J7NUN3</accession>
<dbReference type="Proteomes" id="UP000036403">
    <property type="component" value="Unassembled WGS sequence"/>
</dbReference>
<dbReference type="OrthoDB" id="7700848at2759"/>
<keyword evidence="1" id="KW-0808">Transferase</keyword>
<comment type="caution">
    <text evidence="1">The sequence shown here is derived from an EMBL/GenBank/DDBJ whole genome shotgun (WGS) entry which is preliminary data.</text>
</comment>
<keyword evidence="2" id="KW-1185">Reference proteome</keyword>
<dbReference type="GO" id="GO:0003964">
    <property type="term" value="F:RNA-directed DNA polymerase activity"/>
    <property type="evidence" value="ECO:0007669"/>
    <property type="project" value="UniProtKB-KW"/>
</dbReference>
<protein>
    <submittedName>
        <fullName evidence="1">Reverse transcriptase</fullName>
    </submittedName>
</protein>